<dbReference type="Proteomes" id="UP000506160">
    <property type="component" value="Unassembled WGS sequence"/>
</dbReference>
<dbReference type="InterPro" id="IPR038488">
    <property type="entry name" value="Integrase_DNA-bd_sf"/>
</dbReference>
<name>A0AB94IDE8_9GAMM</name>
<protein>
    <submittedName>
        <fullName evidence="3">DUF4102 domain-containing protein</fullName>
    </submittedName>
</protein>
<feature type="region of interest" description="Disordered" evidence="1">
    <location>
        <begin position="1"/>
        <end position="26"/>
    </location>
</feature>
<organism evidence="3 4">
    <name type="scientific">Candidatus Schmidhempelia bombi str. Bimp</name>
    <dbReference type="NCBI Taxonomy" id="1387197"/>
    <lineage>
        <taxon>Bacteria</taxon>
        <taxon>Pseudomonadati</taxon>
        <taxon>Pseudomonadota</taxon>
        <taxon>Gammaproteobacteria</taxon>
        <taxon>Orbales</taxon>
        <taxon>Orbaceae</taxon>
        <taxon>Candidatus Schmidhempelia</taxon>
    </lineage>
</organism>
<reference evidence="3 4" key="1">
    <citation type="journal article" date="2014" name="Appl. Environ. Microbiol.">
        <title>Genomic features of a bumble bee symbiont reflect its host environment.</title>
        <authorList>
            <person name="Martinson V.G."/>
            <person name="Magoc T."/>
            <person name="Koch H."/>
            <person name="Salzberg S.L."/>
            <person name="Moran N.A."/>
        </authorList>
    </citation>
    <scope>NUCLEOTIDE SEQUENCE [LARGE SCALE GENOMIC DNA]</scope>
    <source>
        <strain evidence="3 4">Bimp</strain>
    </source>
</reference>
<comment type="caution">
    <text evidence="3">The sequence shown here is derived from an EMBL/GenBank/DDBJ whole genome shotgun (WGS) entry which is preliminary data.</text>
</comment>
<dbReference type="EMBL" id="AWGA01000036">
    <property type="protein sequence ID" value="TEA27490.1"/>
    <property type="molecule type" value="Genomic_DNA"/>
</dbReference>
<dbReference type="AlphaFoldDB" id="A0AB94IDE8"/>
<proteinExistence type="predicted"/>
<dbReference type="RefSeq" id="WP_024495773.1">
    <property type="nucleotide sequence ID" value="NZ_AWGA01000036.1"/>
</dbReference>
<feature type="domain" description="Integrase DNA-binding" evidence="2">
    <location>
        <begin position="4"/>
        <end position="64"/>
    </location>
</feature>
<keyword evidence="4" id="KW-1185">Reference proteome</keyword>
<evidence type="ECO:0000259" key="2">
    <source>
        <dbReference type="Pfam" id="PF13356"/>
    </source>
</evidence>
<dbReference type="Gene3D" id="3.30.160.390">
    <property type="entry name" value="Integrase, DNA-binding domain"/>
    <property type="match status" value="1"/>
</dbReference>
<gene>
    <name evidence="3" type="ORF">O970_03455</name>
</gene>
<dbReference type="Pfam" id="PF13356">
    <property type="entry name" value="Arm-DNA-bind_3"/>
    <property type="match status" value="1"/>
</dbReference>
<evidence type="ECO:0000256" key="1">
    <source>
        <dbReference type="SAM" id="MobiDB-lite"/>
    </source>
</evidence>
<accession>A0AB94IDE8</accession>
<evidence type="ECO:0000313" key="4">
    <source>
        <dbReference type="Proteomes" id="UP000506160"/>
    </source>
</evidence>
<sequence length="68" mass="7894">MLSHQAIVKLKPNSKVPPDRNENRGLRVACPKTGKKRFIYRYRRTDGKLVEMTIGYFPQMQLAEDCAQ</sequence>
<dbReference type="InterPro" id="IPR025166">
    <property type="entry name" value="Integrase_DNA_bind_dom"/>
</dbReference>
<evidence type="ECO:0000313" key="3">
    <source>
        <dbReference type="EMBL" id="TEA27490.1"/>
    </source>
</evidence>